<name>A0A061R9C7_9CHLO</name>
<dbReference type="EMBL" id="GBEZ01019265">
    <property type="protein sequence ID" value="JAC67270.1"/>
    <property type="molecule type" value="Transcribed_RNA"/>
</dbReference>
<accession>A0A061R9C7</accession>
<dbReference type="AlphaFoldDB" id="A0A061R9C7"/>
<organism evidence="1">
    <name type="scientific">Tetraselmis sp. GSL018</name>
    <dbReference type="NCBI Taxonomy" id="582737"/>
    <lineage>
        <taxon>Eukaryota</taxon>
        <taxon>Viridiplantae</taxon>
        <taxon>Chlorophyta</taxon>
        <taxon>core chlorophytes</taxon>
        <taxon>Chlorodendrophyceae</taxon>
        <taxon>Chlorodendrales</taxon>
        <taxon>Chlorodendraceae</taxon>
        <taxon>Tetraselmis</taxon>
    </lineage>
</organism>
<reference evidence="1" key="1">
    <citation type="submission" date="2014-05" db="EMBL/GenBank/DDBJ databases">
        <title>The transcriptome of the halophilic microalga Tetraselmis sp. GSL018 isolated from the Great Salt Lake, Utah.</title>
        <authorList>
            <person name="Jinkerson R.E."/>
            <person name="D'Adamo S."/>
            <person name="Posewitz M.C."/>
        </authorList>
    </citation>
    <scope>NUCLEOTIDE SEQUENCE</scope>
    <source>
        <strain evidence="1">GSL018</strain>
    </source>
</reference>
<evidence type="ECO:0000313" key="1">
    <source>
        <dbReference type="EMBL" id="JAC67270.1"/>
    </source>
</evidence>
<proteinExistence type="predicted"/>
<sequence>MQRVVAPSLGSVSPRGLSVLQAVHPSARVPLAPKRHVRRTFHVVPRSAVEVAQLADFQVESGLFYLPSWTSDQLAGLAFGVLMVAAFYLTRNFDEWVAVQQREELGLCAKCGGLNDPEECREGGCPGAK</sequence>
<gene>
    <name evidence="1" type="ORF">TSPGSL018_11573</name>
</gene>
<protein>
    <submittedName>
        <fullName evidence="1">Uncharacterized protein</fullName>
    </submittedName>
</protein>